<dbReference type="Proteomes" id="UP000315673">
    <property type="component" value="Chromosome"/>
</dbReference>
<dbReference type="KEGG" id="spai:FPZ24_04890"/>
<evidence type="ECO:0000313" key="2">
    <source>
        <dbReference type="EMBL" id="QDZ06896.1"/>
    </source>
</evidence>
<organism evidence="2 3">
    <name type="scientific">Sphingomonas panacisoli</name>
    <dbReference type="NCBI Taxonomy" id="1813879"/>
    <lineage>
        <taxon>Bacteria</taxon>
        <taxon>Pseudomonadati</taxon>
        <taxon>Pseudomonadota</taxon>
        <taxon>Alphaproteobacteria</taxon>
        <taxon>Sphingomonadales</taxon>
        <taxon>Sphingomonadaceae</taxon>
        <taxon>Sphingomonas</taxon>
    </lineage>
</organism>
<accession>A0A5B8LG85</accession>
<evidence type="ECO:0008006" key="4">
    <source>
        <dbReference type="Google" id="ProtNLM"/>
    </source>
</evidence>
<gene>
    <name evidence="2" type="ORF">FPZ24_04890</name>
</gene>
<feature type="compositionally biased region" description="Basic and acidic residues" evidence="1">
    <location>
        <begin position="763"/>
        <end position="776"/>
    </location>
</feature>
<keyword evidence="3" id="KW-1185">Reference proteome</keyword>
<dbReference type="OrthoDB" id="1826980at2"/>
<reference evidence="2 3" key="1">
    <citation type="submission" date="2019-07" db="EMBL/GenBank/DDBJ databases">
        <title>Full genome sequence of Sphingomonas sp. 4R-6-7(HKS19).</title>
        <authorList>
            <person name="Im W.-T."/>
        </authorList>
    </citation>
    <scope>NUCLEOTIDE SEQUENCE [LARGE SCALE GENOMIC DNA]</scope>
    <source>
        <strain evidence="2 3">HKS19</strain>
    </source>
</reference>
<proteinExistence type="predicted"/>
<sequence length="1141" mass="127977">MAVVSTLRMIRRRASRRMIADLPLDLQDMELDDPLTLLVGRVKIPLEKWQASEKGKPPAARRPWFGIPASPHSSRLRSSDGLESLHFAINPTRERSAGGFDRYSTDKEEAKAISLGDLGPAASFDVYALGHGTDQQLEPSLSMVTTLDLDPDVRQRQWDEIEQFERSLRRNVLPGPPRINLRYERHAHLLLDAAGRPDCPSGLRSVILAERDRVARGEELPARLIQNGVPWISDDAPRGMNWLKNLPSWQQINDKSSPCAKLSPGRGVVTVIAGELELPSCFDAQGCSAVLNGFNEHVQGLLPTPVPEDPDRTVVIPFLGVKHRPGQLNDDRNTHLHFQIATRGLRISEGGELIFDEHKVPELTANGAIYKLRTAAAHLINVELERLGADYRLSPKTYAELGIEAATQVKLHGKQTVLERAGVPTGPGIDNVAEGWRREFAKAQAEHDAAIGLLDTRDTDARDRIARLRDVAAREQQERERALAYDEALRALTLQAEAAEIRIHIAMARSRPELTVKFARGYADKARRDGRDTWDSEIWGARDAAALDHLATLDADLAIERRAIEDREAEATRLQARADGRYKQIERDEQLIVRPASTAVHPARAVTLIADRGLYLSRLRDGLGVRPEHDPDGLVRGVDLSGQAKRLEGIRASQERELTQLRARVRKHGLDSLTDDALHDSTEWLRAAARRWRSTAILKQMVAADRGMARPHAQLVQDDIEWLPFDPVRGAPRTLGDLTREERANLPIEFAPEPIAPPQPAAAKKEPVEQRSAEPRSIFTEEERRVLRQRMKDQARERTRIDAAIQHAIEKRAGDGRSLTPHGARLLARLRDGFDPTRVDRHIGITGRTLDQRDAEEIVLLLRNPVFAERAESVRNGDAAVLRLIDETLRDHPVIDKLGRVTVVNGKLVFDNPAIVGASLHAPADLARQALDRLGDQMPRISRHKGVFGIHDREMIEHCGDNYIGLLDLQIQCRLKAIWRVQREEERALLRRVGRGEVKAVARLAPGSDQSVARDEVRGATDVEHRVADRHWADPSWYVACRLASVAPRNILPPRHADPVLNATLRAVDDRARPGVLDQLILRLRAIRPAPTLDELNSRDRYTIDDLLSGRRNRYRFIQRDREGRQRTPDGVQRDIGRLSD</sequence>
<dbReference type="AlphaFoldDB" id="A0A5B8LG85"/>
<dbReference type="RefSeq" id="WP_146569980.1">
    <property type="nucleotide sequence ID" value="NZ_CP042306.1"/>
</dbReference>
<feature type="region of interest" description="Disordered" evidence="1">
    <location>
        <begin position="1119"/>
        <end position="1141"/>
    </location>
</feature>
<evidence type="ECO:0000256" key="1">
    <source>
        <dbReference type="SAM" id="MobiDB-lite"/>
    </source>
</evidence>
<dbReference type="EMBL" id="CP042306">
    <property type="protein sequence ID" value="QDZ06896.1"/>
    <property type="molecule type" value="Genomic_DNA"/>
</dbReference>
<name>A0A5B8LG85_9SPHN</name>
<protein>
    <recommendedName>
        <fullName evidence="4">MobA/MobL protein domain-containing protein</fullName>
    </recommendedName>
</protein>
<feature type="region of interest" description="Disordered" evidence="1">
    <location>
        <begin position="751"/>
        <end position="776"/>
    </location>
</feature>
<evidence type="ECO:0000313" key="3">
    <source>
        <dbReference type="Proteomes" id="UP000315673"/>
    </source>
</evidence>